<reference evidence="2 3" key="1">
    <citation type="journal article" date="2014" name="Proc. Natl. Acad. Sci. U.S.A.">
        <title>Functional type 2 photosynthetic reaction centers found in the rare bacterial phylum Gemmatimonadetes.</title>
        <authorList>
            <person name="Zeng Y."/>
            <person name="Feng F."/>
            <person name="Medova H."/>
            <person name="Dean J."/>
            <person name="Koblizek M."/>
        </authorList>
    </citation>
    <scope>NUCLEOTIDE SEQUENCE [LARGE SCALE GENOMIC DNA]</scope>
    <source>
        <strain evidence="2 3">AP64</strain>
    </source>
</reference>
<dbReference type="AlphaFoldDB" id="A0A143BM86"/>
<feature type="transmembrane region" description="Helical" evidence="1">
    <location>
        <begin position="144"/>
        <end position="170"/>
    </location>
</feature>
<feature type="transmembrane region" description="Helical" evidence="1">
    <location>
        <begin position="224"/>
        <end position="244"/>
    </location>
</feature>
<evidence type="ECO:0000313" key="3">
    <source>
        <dbReference type="Proteomes" id="UP000076404"/>
    </source>
</evidence>
<keyword evidence="1" id="KW-0812">Transmembrane</keyword>
<feature type="transmembrane region" description="Helical" evidence="1">
    <location>
        <begin position="456"/>
        <end position="481"/>
    </location>
</feature>
<feature type="transmembrane region" description="Helical" evidence="1">
    <location>
        <begin position="33"/>
        <end position="51"/>
    </location>
</feature>
<protein>
    <recommendedName>
        <fullName evidence="4">O-antigen polysaccharide polymerase Wzy</fullName>
    </recommendedName>
</protein>
<name>A0A143BM86_9BACT</name>
<keyword evidence="1" id="KW-0472">Membrane</keyword>
<dbReference type="eggNOG" id="ENOG5032SM8">
    <property type="taxonomic scope" value="Bacteria"/>
</dbReference>
<dbReference type="STRING" id="1379270.GEMMAAP_14025"/>
<feature type="transmembrane region" description="Helical" evidence="1">
    <location>
        <begin position="58"/>
        <end position="84"/>
    </location>
</feature>
<evidence type="ECO:0008006" key="4">
    <source>
        <dbReference type="Google" id="ProtNLM"/>
    </source>
</evidence>
<evidence type="ECO:0000313" key="2">
    <source>
        <dbReference type="EMBL" id="AMW05620.1"/>
    </source>
</evidence>
<evidence type="ECO:0000256" key="1">
    <source>
        <dbReference type="SAM" id="Phobius"/>
    </source>
</evidence>
<feature type="transmembrane region" description="Helical" evidence="1">
    <location>
        <begin position="190"/>
        <end position="212"/>
    </location>
</feature>
<feature type="transmembrane region" description="Helical" evidence="1">
    <location>
        <begin position="406"/>
        <end position="424"/>
    </location>
</feature>
<accession>A0A143BM86</accession>
<feature type="transmembrane region" description="Helical" evidence="1">
    <location>
        <begin position="274"/>
        <end position="300"/>
    </location>
</feature>
<dbReference type="Proteomes" id="UP000076404">
    <property type="component" value="Chromosome"/>
</dbReference>
<organism evidence="2 3">
    <name type="scientific">Gemmatimonas phototrophica</name>
    <dbReference type="NCBI Taxonomy" id="1379270"/>
    <lineage>
        <taxon>Bacteria</taxon>
        <taxon>Pseudomonadati</taxon>
        <taxon>Gemmatimonadota</taxon>
        <taxon>Gemmatimonadia</taxon>
        <taxon>Gemmatimonadales</taxon>
        <taxon>Gemmatimonadaceae</taxon>
        <taxon>Gemmatimonas</taxon>
    </lineage>
</organism>
<keyword evidence="1" id="KW-1133">Transmembrane helix</keyword>
<keyword evidence="3" id="KW-1185">Reference proteome</keyword>
<sequence>MPRESLGASSVGLLMLTCAISAAAAMLAAMGHLAGAFGFAAAAALLLLWAARSVTGHWSALAVLFVGFFALYGLSGPLNVIAGAPLADIFAFPYRTTDYLQQQSLATLGLALGFSAFSLRSAVRAPQHTDATAGCASPANAPDALGIPFSTALLCLGLASAFEIVTFLRVGGLPALALGKAVYQSRASDLSMSLPSIELASFGFGLAAMWFAENSSRQDRIDRLRRAGLILLFALPVLGVALALGRRGPLFGWALVWIVGRSIYKPFRTIPPRLVLAAVALVTASGVLFAGRATLAFGVATGDWAPFLNTVTDAPRVIEAINPAGSEFGATFGNFSEYAMRANESPRLGDTYVAGLSTLIPQVLYPGQKPRTITYEFRDTFFPTEAARGAIASTGFSSIMEAYMNFRDAGVVLVYVVVGVVLLLTEQLRVAGPYSALFYLQLIPITQVFHRSELSLPLGVACLSLFLVLVVRGAALVLALLTAGTSLSPRGGLHA</sequence>
<proteinExistence type="predicted"/>
<gene>
    <name evidence="2" type="ORF">GEMMAAP_14025</name>
</gene>
<dbReference type="EMBL" id="CP011454">
    <property type="protein sequence ID" value="AMW05620.1"/>
    <property type="molecule type" value="Genomic_DNA"/>
</dbReference>
<feature type="transmembrane region" description="Helical" evidence="1">
    <location>
        <begin position="104"/>
        <end position="123"/>
    </location>
</feature>
<reference evidence="2 3" key="2">
    <citation type="journal article" date="2016" name="Environ. Microbiol. Rep.">
        <title>Metagenomic evidence for the presence of phototrophic Gemmatimonadetes bacteria in diverse environments.</title>
        <authorList>
            <person name="Zeng Y."/>
            <person name="Baumbach J."/>
            <person name="Barbosa E.G."/>
            <person name="Azevedo V."/>
            <person name="Zhang C."/>
            <person name="Koblizek M."/>
        </authorList>
    </citation>
    <scope>NUCLEOTIDE SEQUENCE [LARGE SCALE GENOMIC DNA]</scope>
    <source>
        <strain evidence="2 3">AP64</strain>
    </source>
</reference>
<dbReference type="KEGG" id="gph:GEMMAAP_14025"/>